<accession>A0ABS9DL21</accession>
<reference evidence="1" key="1">
    <citation type="submission" date="2022-01" db="EMBL/GenBank/DDBJ databases">
        <title>Gordonia xiamenensis sp. nov., isolated from surface seawater in Xiamen.</title>
        <authorList>
            <person name="He Y.F."/>
        </authorList>
    </citation>
    <scope>NUCLEOTIDE SEQUENCE</scope>
    <source>
        <strain evidence="1">GW1C4-4</strain>
    </source>
</reference>
<keyword evidence="2" id="KW-1185">Reference proteome</keyword>
<protein>
    <submittedName>
        <fullName evidence="1">Uncharacterized protein</fullName>
    </submittedName>
</protein>
<sequence length="79" mass="8516">MTSNGQLLALDPPARAKQIAGLPNDVRVRLARIAALGVRTEIGRGNRWLAENVPTFAESRFDHAADLGDLAAQLLEDLP</sequence>
<evidence type="ECO:0000313" key="2">
    <source>
        <dbReference type="Proteomes" id="UP001108089"/>
    </source>
</evidence>
<proteinExistence type="predicted"/>
<organism evidence="1 2">
    <name type="scientific">Gordonia tangerina</name>
    <dbReference type="NCBI Taxonomy" id="2911060"/>
    <lineage>
        <taxon>Bacteria</taxon>
        <taxon>Bacillati</taxon>
        <taxon>Actinomycetota</taxon>
        <taxon>Actinomycetes</taxon>
        <taxon>Mycobacteriales</taxon>
        <taxon>Gordoniaceae</taxon>
        <taxon>Gordonia</taxon>
    </lineage>
</organism>
<dbReference type="EMBL" id="JAKGCU010000016">
    <property type="protein sequence ID" value="MCF3939934.1"/>
    <property type="molecule type" value="Genomic_DNA"/>
</dbReference>
<comment type="caution">
    <text evidence="1">The sequence shown here is derived from an EMBL/GenBank/DDBJ whole genome shotgun (WGS) entry which is preliminary data.</text>
</comment>
<gene>
    <name evidence="1" type="ORF">L1892_16275</name>
</gene>
<dbReference type="Proteomes" id="UP001108089">
    <property type="component" value="Unassembled WGS sequence"/>
</dbReference>
<evidence type="ECO:0000313" key="1">
    <source>
        <dbReference type="EMBL" id="MCF3939934.1"/>
    </source>
</evidence>
<dbReference type="RefSeq" id="WP_235724660.1">
    <property type="nucleotide sequence ID" value="NZ_JAKGCU010000016.1"/>
</dbReference>
<name>A0ABS9DL21_9ACTN</name>